<dbReference type="PROSITE" id="PS50943">
    <property type="entry name" value="HTH_CROC1"/>
    <property type="match status" value="1"/>
</dbReference>
<dbReference type="EMBL" id="QVID01000001">
    <property type="protein sequence ID" value="RFN60380.1"/>
    <property type="molecule type" value="Genomic_DNA"/>
</dbReference>
<dbReference type="InterPro" id="IPR010982">
    <property type="entry name" value="Lambda_DNA-bd_dom_sf"/>
</dbReference>
<evidence type="ECO:0000313" key="2">
    <source>
        <dbReference type="EMBL" id="RFN60380.1"/>
    </source>
</evidence>
<reference evidence="2 3" key="1">
    <citation type="journal article" date="2007" name="Int. J. Syst. Evol. Microbiol.">
        <title>Marixanthomonas ophiurae gen. nov., sp. nov., a marine bacterium of the family Flavobacteriaceae isolated from a deep-sea brittle star.</title>
        <authorList>
            <person name="Romanenko L.A."/>
            <person name="Uchino M."/>
            <person name="Frolova G.M."/>
            <person name="Mikhailov V.V."/>
        </authorList>
    </citation>
    <scope>NUCLEOTIDE SEQUENCE [LARGE SCALE GENOMIC DNA]</scope>
    <source>
        <strain evidence="2 3">KMM 3046</strain>
    </source>
</reference>
<dbReference type="SUPFAM" id="SSF47413">
    <property type="entry name" value="lambda repressor-like DNA-binding domains"/>
    <property type="match status" value="1"/>
</dbReference>
<dbReference type="CDD" id="cd00093">
    <property type="entry name" value="HTH_XRE"/>
    <property type="match status" value="1"/>
</dbReference>
<dbReference type="OrthoDB" id="4762426at2"/>
<dbReference type="SMART" id="SM00530">
    <property type="entry name" value="HTH_XRE"/>
    <property type="match status" value="1"/>
</dbReference>
<feature type="domain" description="HTH cro/C1-type" evidence="1">
    <location>
        <begin position="9"/>
        <end position="63"/>
    </location>
</feature>
<dbReference type="Pfam" id="PF13560">
    <property type="entry name" value="HTH_31"/>
    <property type="match status" value="1"/>
</dbReference>
<sequence>MKKAIGEYLRDLRKADGLTLTQMGAKLGMDSGALSKVENGKKLLDAGYLPVIANIFNLDLEILKSEFFAEKIANELIENACNENTLKLAEEKVKYIKINSAKQAKLNI</sequence>
<dbReference type="AlphaFoldDB" id="A0A3E1QDZ7"/>
<dbReference type="RefSeq" id="WP_117159439.1">
    <property type="nucleotide sequence ID" value="NZ_QVID01000001.1"/>
</dbReference>
<proteinExistence type="predicted"/>
<comment type="caution">
    <text evidence="2">The sequence shown here is derived from an EMBL/GenBank/DDBJ whole genome shotgun (WGS) entry which is preliminary data.</text>
</comment>
<dbReference type="GO" id="GO:0003677">
    <property type="term" value="F:DNA binding"/>
    <property type="evidence" value="ECO:0007669"/>
    <property type="project" value="InterPro"/>
</dbReference>
<keyword evidence="3" id="KW-1185">Reference proteome</keyword>
<dbReference type="Gene3D" id="1.10.260.40">
    <property type="entry name" value="lambda repressor-like DNA-binding domains"/>
    <property type="match status" value="1"/>
</dbReference>
<evidence type="ECO:0000313" key="3">
    <source>
        <dbReference type="Proteomes" id="UP000261082"/>
    </source>
</evidence>
<dbReference type="InterPro" id="IPR001387">
    <property type="entry name" value="Cro/C1-type_HTH"/>
</dbReference>
<protein>
    <submittedName>
        <fullName evidence="2">XRE family transcriptional regulator</fullName>
    </submittedName>
</protein>
<organism evidence="2 3">
    <name type="scientific">Marixanthomonas ophiurae</name>
    <dbReference type="NCBI Taxonomy" id="387659"/>
    <lineage>
        <taxon>Bacteria</taxon>
        <taxon>Pseudomonadati</taxon>
        <taxon>Bacteroidota</taxon>
        <taxon>Flavobacteriia</taxon>
        <taxon>Flavobacteriales</taxon>
        <taxon>Flavobacteriaceae</taxon>
        <taxon>Marixanthomonas</taxon>
    </lineage>
</organism>
<gene>
    <name evidence="2" type="ORF">DZ858_10175</name>
</gene>
<name>A0A3E1QDZ7_9FLAO</name>
<dbReference type="Proteomes" id="UP000261082">
    <property type="component" value="Unassembled WGS sequence"/>
</dbReference>
<evidence type="ECO:0000259" key="1">
    <source>
        <dbReference type="PROSITE" id="PS50943"/>
    </source>
</evidence>
<accession>A0A3E1QDZ7</accession>